<proteinExistence type="predicted"/>
<evidence type="ECO:0000256" key="2">
    <source>
        <dbReference type="ARBA" id="ARBA00022741"/>
    </source>
</evidence>
<dbReference type="GO" id="GO:0016887">
    <property type="term" value="F:ATP hydrolysis activity"/>
    <property type="evidence" value="ECO:0007669"/>
    <property type="project" value="InterPro"/>
</dbReference>
<sequence length="259" mass="28388">MIRIRNLTFAYGGGPPLFEGFDLEIAPGEAWSVIGPSGCGKSTLLYLLAGLKRPLKGEVLIAGVRVARPRPQTGLVLQDHGLLPWATVGENAGLGLVIRKFYGPDGRHAPAGPPVGPEEGKRRVDGWLERLGILALKDHYPAQLSKGQRQRTAMARTMVLEPDILLMDEPFSALDAHIREDLRGEVMGLQQGSDRTLVIVTHDIEEAIFLGEKLLVLKRGINEKARVIPNGLAGDPDFRTRPPFQEIYSRLRTLLELGS</sequence>
<dbReference type="InterPro" id="IPR003593">
    <property type="entry name" value="AAA+_ATPase"/>
</dbReference>
<dbReference type="Pfam" id="PF00005">
    <property type="entry name" value="ABC_tran"/>
    <property type="match status" value="1"/>
</dbReference>
<dbReference type="GO" id="GO:0005524">
    <property type="term" value="F:ATP binding"/>
    <property type="evidence" value="ECO:0007669"/>
    <property type="project" value="UniProtKB-KW"/>
</dbReference>
<dbReference type="SMART" id="SM00382">
    <property type="entry name" value="AAA"/>
    <property type="match status" value="1"/>
</dbReference>
<evidence type="ECO:0000256" key="1">
    <source>
        <dbReference type="ARBA" id="ARBA00022448"/>
    </source>
</evidence>
<dbReference type="InterPro" id="IPR003439">
    <property type="entry name" value="ABC_transporter-like_ATP-bd"/>
</dbReference>
<evidence type="ECO:0000313" key="6">
    <source>
        <dbReference type="Proteomes" id="UP000650524"/>
    </source>
</evidence>
<gene>
    <name evidence="5" type="ORF">H8E19_14250</name>
</gene>
<dbReference type="InterPro" id="IPR027417">
    <property type="entry name" value="P-loop_NTPase"/>
</dbReference>
<keyword evidence="2" id="KW-0547">Nucleotide-binding</keyword>
<organism evidence="5 6">
    <name type="scientific">Candidatus Desulfacyla euxinica</name>
    <dbReference type="NCBI Taxonomy" id="2841693"/>
    <lineage>
        <taxon>Bacteria</taxon>
        <taxon>Deltaproteobacteria</taxon>
        <taxon>Candidatus Desulfacyla</taxon>
    </lineage>
</organism>
<keyword evidence="3 5" id="KW-0067">ATP-binding</keyword>
<dbReference type="EMBL" id="JACNJD010000288">
    <property type="protein sequence ID" value="MBC8178563.1"/>
    <property type="molecule type" value="Genomic_DNA"/>
</dbReference>
<evidence type="ECO:0000259" key="4">
    <source>
        <dbReference type="PROSITE" id="PS50893"/>
    </source>
</evidence>
<keyword evidence="1" id="KW-0813">Transport</keyword>
<dbReference type="InterPro" id="IPR050166">
    <property type="entry name" value="ABC_transporter_ATP-bind"/>
</dbReference>
<accession>A0A8J6N270</accession>
<dbReference type="AlphaFoldDB" id="A0A8J6N270"/>
<comment type="caution">
    <text evidence="5">The sequence shown here is derived from an EMBL/GenBank/DDBJ whole genome shotgun (WGS) entry which is preliminary data.</text>
</comment>
<dbReference type="Proteomes" id="UP000650524">
    <property type="component" value="Unassembled WGS sequence"/>
</dbReference>
<evidence type="ECO:0000313" key="5">
    <source>
        <dbReference type="EMBL" id="MBC8178563.1"/>
    </source>
</evidence>
<dbReference type="PANTHER" id="PTHR42788">
    <property type="entry name" value="TAURINE IMPORT ATP-BINDING PROTEIN-RELATED"/>
    <property type="match status" value="1"/>
</dbReference>
<evidence type="ECO:0000256" key="3">
    <source>
        <dbReference type="ARBA" id="ARBA00022840"/>
    </source>
</evidence>
<name>A0A8J6N270_9DELT</name>
<dbReference type="PROSITE" id="PS50893">
    <property type="entry name" value="ABC_TRANSPORTER_2"/>
    <property type="match status" value="1"/>
</dbReference>
<dbReference type="SUPFAM" id="SSF52540">
    <property type="entry name" value="P-loop containing nucleoside triphosphate hydrolases"/>
    <property type="match status" value="1"/>
</dbReference>
<dbReference type="Gene3D" id="3.40.50.300">
    <property type="entry name" value="P-loop containing nucleotide triphosphate hydrolases"/>
    <property type="match status" value="1"/>
</dbReference>
<protein>
    <submittedName>
        <fullName evidence="5">ATP-binding cassette domain-containing protein</fullName>
    </submittedName>
</protein>
<dbReference type="PANTHER" id="PTHR42788:SF13">
    <property type="entry name" value="ALIPHATIC SULFONATES IMPORT ATP-BINDING PROTEIN SSUB"/>
    <property type="match status" value="1"/>
</dbReference>
<feature type="domain" description="ABC transporter" evidence="4">
    <location>
        <begin position="2"/>
        <end position="244"/>
    </location>
</feature>
<reference evidence="5 6" key="1">
    <citation type="submission" date="2020-08" db="EMBL/GenBank/DDBJ databases">
        <title>Bridging the membrane lipid divide: bacteria of the FCB group superphylum have the potential to synthesize archaeal ether lipids.</title>
        <authorList>
            <person name="Villanueva L."/>
            <person name="Von Meijenfeldt F.A.B."/>
            <person name="Westbye A.B."/>
            <person name="Yadav S."/>
            <person name="Hopmans E.C."/>
            <person name="Dutilh B.E."/>
            <person name="Sinninghe Damste J.S."/>
        </authorList>
    </citation>
    <scope>NUCLEOTIDE SEQUENCE [LARGE SCALE GENOMIC DNA]</scope>
    <source>
        <strain evidence="5">NIOZ-UU27</strain>
    </source>
</reference>